<reference evidence="7" key="1">
    <citation type="submission" date="2017-02" db="UniProtKB">
        <authorList>
            <consortium name="WormBaseParasite"/>
        </authorList>
    </citation>
    <scope>IDENTIFICATION</scope>
</reference>
<dbReference type="InterPro" id="IPR049546">
    <property type="entry name" value="WDR54_beta_prop"/>
</dbReference>
<dbReference type="InterPro" id="IPR001680">
    <property type="entry name" value="WD40_rpt"/>
</dbReference>
<keyword evidence="1 3" id="KW-0853">WD repeat</keyword>
<evidence type="ECO:0000256" key="2">
    <source>
        <dbReference type="ARBA" id="ARBA00022737"/>
    </source>
</evidence>
<evidence type="ECO:0000313" key="6">
    <source>
        <dbReference type="Proteomes" id="UP000267027"/>
    </source>
</evidence>
<dbReference type="PROSITE" id="PS50082">
    <property type="entry name" value="WD_REPEATS_2"/>
    <property type="match status" value="1"/>
</dbReference>
<gene>
    <name evidence="5" type="ORF">ACOC_LOCUS3136</name>
</gene>
<evidence type="ECO:0000313" key="7">
    <source>
        <dbReference type="WBParaSite" id="ACOC_0000313501-mRNA-1"/>
    </source>
</evidence>
<dbReference type="EMBL" id="UYYA01000826">
    <property type="protein sequence ID" value="VDM54721.1"/>
    <property type="molecule type" value="Genomic_DNA"/>
</dbReference>
<evidence type="ECO:0000259" key="4">
    <source>
        <dbReference type="Pfam" id="PF21031"/>
    </source>
</evidence>
<dbReference type="InterPro" id="IPR051179">
    <property type="entry name" value="WD_repeat_multifunction"/>
</dbReference>
<dbReference type="Pfam" id="PF21031">
    <property type="entry name" value="WDR54"/>
    <property type="match status" value="1"/>
</dbReference>
<dbReference type="Gene3D" id="2.130.10.10">
    <property type="entry name" value="YVTN repeat-like/Quinoprotein amine dehydrogenase"/>
    <property type="match status" value="1"/>
</dbReference>
<keyword evidence="6" id="KW-1185">Reference proteome</keyword>
<reference evidence="5 6" key="2">
    <citation type="submission" date="2018-11" db="EMBL/GenBank/DDBJ databases">
        <authorList>
            <consortium name="Pathogen Informatics"/>
        </authorList>
    </citation>
    <scope>NUCLEOTIDE SEQUENCE [LARGE SCALE GENOMIC DNA]</scope>
    <source>
        <strain evidence="5 6">Costa Rica</strain>
    </source>
</reference>
<sequence length="264" mass="29477">MYERDDDMKLAVGSISAYPSNLSVCCLESKNITYACVAHKTQVNHRFTTDRSLLWNSFCRGITWNDNFILVGTSSGRIIQFQCNGETSIVTKKCLRVCLITDMATCRYNEVTCSCDCSGTIIVWNKCFKGVQLKMATQHPITVVNVLHKQVIVGTLRGRVLFFSISTGELIAEVFAHARSVTCVSVAPEAAYVLTGSEDGRFIVYKLHMMKAQTFQVEYRYCDELPNCAIMGAQFTNSRGSNIVVACFDRNALYGYHMVRNTAG</sequence>
<dbReference type="SMART" id="SM00320">
    <property type="entry name" value="WD40"/>
    <property type="match status" value="2"/>
</dbReference>
<feature type="domain" description="WD repeat-containing protein 54 beta-propeller" evidence="4">
    <location>
        <begin position="50"/>
        <end position="251"/>
    </location>
</feature>
<accession>A0A0R3PFY7</accession>
<dbReference type="SUPFAM" id="SSF50978">
    <property type="entry name" value="WD40 repeat-like"/>
    <property type="match status" value="1"/>
</dbReference>
<dbReference type="Proteomes" id="UP000267027">
    <property type="component" value="Unassembled WGS sequence"/>
</dbReference>
<evidence type="ECO:0000256" key="3">
    <source>
        <dbReference type="PROSITE-ProRule" id="PRU00221"/>
    </source>
</evidence>
<dbReference type="WBParaSite" id="ACOC_0000313501-mRNA-1">
    <property type="protein sequence ID" value="ACOC_0000313501-mRNA-1"/>
    <property type="gene ID" value="ACOC_0000313501"/>
</dbReference>
<evidence type="ECO:0000313" key="5">
    <source>
        <dbReference type="EMBL" id="VDM54721.1"/>
    </source>
</evidence>
<dbReference type="PANTHER" id="PTHR19857:SF8">
    <property type="entry name" value="ANGIO-ASSOCIATED MIGRATORY CELL PROTEIN"/>
    <property type="match status" value="1"/>
</dbReference>
<keyword evidence="2" id="KW-0677">Repeat</keyword>
<name>A0A0R3PFY7_ANGCS</name>
<dbReference type="OrthoDB" id="756370at2759"/>
<dbReference type="InterPro" id="IPR015943">
    <property type="entry name" value="WD40/YVTN_repeat-like_dom_sf"/>
</dbReference>
<dbReference type="PANTHER" id="PTHR19857">
    <property type="entry name" value="MITOCHONDRIAL DIVISION PROTEIN 1-RELATED"/>
    <property type="match status" value="1"/>
</dbReference>
<dbReference type="STRING" id="334426.A0A0R3PFY7"/>
<organism evidence="7">
    <name type="scientific">Angiostrongylus costaricensis</name>
    <name type="common">Nematode worm</name>
    <dbReference type="NCBI Taxonomy" id="334426"/>
    <lineage>
        <taxon>Eukaryota</taxon>
        <taxon>Metazoa</taxon>
        <taxon>Ecdysozoa</taxon>
        <taxon>Nematoda</taxon>
        <taxon>Chromadorea</taxon>
        <taxon>Rhabditida</taxon>
        <taxon>Rhabditina</taxon>
        <taxon>Rhabditomorpha</taxon>
        <taxon>Strongyloidea</taxon>
        <taxon>Metastrongylidae</taxon>
        <taxon>Angiostrongylus</taxon>
    </lineage>
</organism>
<evidence type="ECO:0000256" key="1">
    <source>
        <dbReference type="ARBA" id="ARBA00022574"/>
    </source>
</evidence>
<feature type="repeat" description="WD" evidence="3">
    <location>
        <begin position="174"/>
        <end position="207"/>
    </location>
</feature>
<dbReference type="AlphaFoldDB" id="A0A0R3PFY7"/>
<dbReference type="OMA" id="WENYICV"/>
<protein>
    <submittedName>
        <fullName evidence="7">WD_REPEATS_REGION domain-containing protein</fullName>
    </submittedName>
</protein>
<dbReference type="InterPro" id="IPR036322">
    <property type="entry name" value="WD40_repeat_dom_sf"/>
</dbReference>
<proteinExistence type="predicted"/>